<evidence type="ECO:0000313" key="4">
    <source>
        <dbReference type="Proteomes" id="UP000281391"/>
    </source>
</evidence>
<sequence>MGSFSLCINKLRNVFQPSHRPLFTFFLRVTLAAMKNRCIRHAHRQRGMTLIELLVAIALAALLSGWGVGHWQQHRQALRLEHSALQLLAFLTRLQADANWRNRAALLWFKPGEHWCVGSGSEPLTCDTAEGWVFLAPSADVLLSDYTRKEIGFYGLRNSAQAGHIQLSNAVGSLRVVLSAQGRLRLCSVEAALGGIGRC</sequence>
<dbReference type="GO" id="GO:0016020">
    <property type="term" value="C:membrane"/>
    <property type="evidence" value="ECO:0007669"/>
    <property type="project" value="UniProtKB-SubCell"/>
</dbReference>
<keyword evidence="2" id="KW-1133">Transmembrane helix</keyword>
<dbReference type="InterPro" id="IPR045584">
    <property type="entry name" value="Pilin-like"/>
</dbReference>
<dbReference type="InterPro" id="IPR012902">
    <property type="entry name" value="N_methyl_site"/>
</dbReference>
<comment type="subcellular location">
    <subcellularLocation>
        <location evidence="1">Membrane</location>
        <topology evidence="1">Single-pass membrane protein</topology>
    </subcellularLocation>
</comment>
<dbReference type="KEGG" id="sof:NCTC11214_02808"/>
<dbReference type="NCBIfam" id="TIGR02532">
    <property type="entry name" value="IV_pilin_GFxxxE"/>
    <property type="match status" value="1"/>
</dbReference>
<feature type="transmembrane region" description="Helical" evidence="2">
    <location>
        <begin position="50"/>
        <end position="69"/>
    </location>
</feature>
<proteinExistence type="predicted"/>
<keyword evidence="2" id="KW-0812">Transmembrane</keyword>
<dbReference type="EMBL" id="LR134117">
    <property type="protein sequence ID" value="VDZ58513.1"/>
    <property type="molecule type" value="Genomic_DNA"/>
</dbReference>
<dbReference type="AlphaFoldDB" id="A0A3S4FPB9"/>
<dbReference type="Pfam" id="PF07963">
    <property type="entry name" value="N_methyl"/>
    <property type="match status" value="1"/>
</dbReference>
<name>A0A3S4FPB9_SEROD</name>
<reference evidence="3 4" key="1">
    <citation type="submission" date="2018-12" db="EMBL/GenBank/DDBJ databases">
        <authorList>
            <consortium name="Pathogen Informatics"/>
        </authorList>
    </citation>
    <scope>NUCLEOTIDE SEQUENCE [LARGE SCALE GENOMIC DNA]</scope>
    <source>
        <strain evidence="3 4">NCTC11214</strain>
    </source>
</reference>
<evidence type="ECO:0000313" key="3">
    <source>
        <dbReference type="EMBL" id="VDZ58513.1"/>
    </source>
</evidence>
<evidence type="ECO:0000256" key="1">
    <source>
        <dbReference type="ARBA" id="ARBA00004167"/>
    </source>
</evidence>
<dbReference type="SUPFAM" id="SSF54523">
    <property type="entry name" value="Pili subunits"/>
    <property type="match status" value="1"/>
</dbReference>
<dbReference type="NCBIfam" id="NF007800">
    <property type="entry name" value="PRK10506.1"/>
    <property type="match status" value="1"/>
</dbReference>
<organism evidence="3 4">
    <name type="scientific">Serratia odorifera</name>
    <dbReference type="NCBI Taxonomy" id="618"/>
    <lineage>
        <taxon>Bacteria</taxon>
        <taxon>Pseudomonadati</taxon>
        <taxon>Pseudomonadota</taxon>
        <taxon>Gammaproteobacteria</taxon>
        <taxon>Enterobacterales</taxon>
        <taxon>Yersiniaceae</taxon>
        <taxon>Serratia</taxon>
    </lineage>
</organism>
<evidence type="ECO:0000256" key="2">
    <source>
        <dbReference type="SAM" id="Phobius"/>
    </source>
</evidence>
<gene>
    <name evidence="3" type="ORF">NCTC11214_02808</name>
</gene>
<protein>
    <submittedName>
        <fullName evidence="3">Tfp pilus assembly protein FimT</fullName>
    </submittedName>
</protein>
<keyword evidence="2" id="KW-0472">Membrane</keyword>
<dbReference type="Proteomes" id="UP000281391">
    <property type="component" value="Chromosome"/>
</dbReference>
<accession>A0A3S4FPB9</accession>